<organism evidence="1">
    <name type="scientific">Phallusia mammillata</name>
    <dbReference type="NCBI Taxonomy" id="59560"/>
    <lineage>
        <taxon>Eukaryota</taxon>
        <taxon>Metazoa</taxon>
        <taxon>Chordata</taxon>
        <taxon>Tunicata</taxon>
        <taxon>Ascidiacea</taxon>
        <taxon>Phlebobranchia</taxon>
        <taxon>Ascidiidae</taxon>
        <taxon>Phallusia</taxon>
    </lineage>
</organism>
<evidence type="ECO:0000313" key="1">
    <source>
        <dbReference type="EMBL" id="CAB3244677.1"/>
    </source>
</evidence>
<dbReference type="EMBL" id="LR785066">
    <property type="protein sequence ID" value="CAB3244677.1"/>
    <property type="molecule type" value="mRNA"/>
</dbReference>
<name>A0A6F9DD70_9ASCI</name>
<proteinExistence type="evidence at transcript level"/>
<protein>
    <submittedName>
        <fullName evidence="1">Fanconi anemia group M protein homolog</fullName>
    </submittedName>
</protein>
<sequence length="113" mass="12775">MKQAKTKKSTRKMNCFLDDEAEVSVDAELMSSDEDIYGEEWDEEMMQFVNDATQLTQNVAADETAPDVHAMYLKSIQSPLSKQNKPSDVANFKGKYKLAYGKGCDIDVFSQVY</sequence>
<gene>
    <name evidence="1" type="primary">Fancm</name>
</gene>
<accession>A0A6F9DD70</accession>
<reference evidence="1" key="1">
    <citation type="submission" date="2020-04" db="EMBL/GenBank/DDBJ databases">
        <authorList>
            <person name="Neveu A P."/>
        </authorList>
    </citation>
    <scope>NUCLEOTIDE SEQUENCE</scope>
    <source>
        <tissue evidence="1">Whole embryo</tissue>
    </source>
</reference>
<dbReference type="AlphaFoldDB" id="A0A6F9DD70"/>